<dbReference type="Proteomes" id="UP000279994">
    <property type="component" value="Unassembled WGS sequence"/>
</dbReference>
<reference evidence="1 2" key="1">
    <citation type="submission" date="2018-11" db="EMBL/GenBank/DDBJ databases">
        <authorList>
            <person name="Li F."/>
        </authorList>
    </citation>
    <scope>NUCLEOTIDE SEQUENCE [LARGE SCALE GENOMIC DNA]</scope>
    <source>
        <strain evidence="1 2">Gsoil 818</strain>
    </source>
</reference>
<name>A0A3N0GRL6_9ACTN</name>
<keyword evidence="2" id="KW-1185">Reference proteome</keyword>
<gene>
    <name evidence="1" type="ORF">EFL26_09005</name>
</gene>
<accession>A0A3N0GRL6</accession>
<dbReference type="OrthoDB" id="3266223at2"/>
<protein>
    <submittedName>
        <fullName evidence="1">Uncharacterized protein</fullName>
    </submittedName>
</protein>
<sequence length="185" mass="19408">MSSSSPTPSAPDADLQAVVRELEAHAAESGWDRPERLFALVETAALVRQEPGLAEALGLEGEPSGLTPIEQEPLPEGTSLEQVLAEIVWPGEVAGCAAIAERIVLPPEADEQMPDDPADAQAFAASHPAREEVRIVAAALRSGGSACALRLRSHDDADSVLTSPDLVPGLLTLLHATLDLEETRS</sequence>
<evidence type="ECO:0000313" key="1">
    <source>
        <dbReference type="EMBL" id="RNM15123.1"/>
    </source>
</evidence>
<evidence type="ECO:0000313" key="2">
    <source>
        <dbReference type="Proteomes" id="UP000279994"/>
    </source>
</evidence>
<organism evidence="1 2">
    <name type="scientific">Nocardioides pocheonensis</name>
    <dbReference type="NCBI Taxonomy" id="661485"/>
    <lineage>
        <taxon>Bacteria</taxon>
        <taxon>Bacillati</taxon>
        <taxon>Actinomycetota</taxon>
        <taxon>Actinomycetes</taxon>
        <taxon>Propionibacteriales</taxon>
        <taxon>Nocardioidaceae</taxon>
        <taxon>Nocardioides</taxon>
    </lineage>
</organism>
<dbReference type="InterPro" id="IPR047681">
    <property type="entry name" value="PPA1309-like"/>
</dbReference>
<dbReference type="AlphaFoldDB" id="A0A3N0GRL6"/>
<dbReference type="NCBIfam" id="NF040618">
    <property type="entry name" value="PPA1309_fam"/>
    <property type="match status" value="1"/>
</dbReference>
<comment type="caution">
    <text evidence="1">The sequence shown here is derived from an EMBL/GenBank/DDBJ whole genome shotgun (WGS) entry which is preliminary data.</text>
</comment>
<proteinExistence type="predicted"/>
<dbReference type="RefSeq" id="WP_123222570.1">
    <property type="nucleotide sequence ID" value="NZ_RJSF01000033.1"/>
</dbReference>
<dbReference type="EMBL" id="RJSF01000033">
    <property type="protein sequence ID" value="RNM15123.1"/>
    <property type="molecule type" value="Genomic_DNA"/>
</dbReference>